<evidence type="ECO:0008006" key="3">
    <source>
        <dbReference type="Google" id="ProtNLM"/>
    </source>
</evidence>
<dbReference type="PANTHER" id="PTHR43393:SF3">
    <property type="entry name" value="LYSINE DECARBOXYLASE-LIKE PROTEIN"/>
    <property type="match status" value="1"/>
</dbReference>
<evidence type="ECO:0000313" key="1">
    <source>
        <dbReference type="EMBL" id="OIO18701.1"/>
    </source>
</evidence>
<dbReference type="NCBIfam" id="TIGR00730">
    <property type="entry name" value="Rossman fold protein, TIGR00730 family"/>
    <property type="match status" value="2"/>
</dbReference>
<sequence length="451" mass="51144">MKKETIKKKQQVVKKDFSYALNESGDFRESWRIFRIMSEFVEGYQFLSQMEREVTILGSARIKPENKFYKIAEQIGTLLGKNGFTVITGGGPGIMEASNKGAFEAGGNSVGLNIQLPFEQRINPYVKYSTAFYYFFTRKVMLISPSNAFIYFPGGFGTMDEFFEVVDLMELGKMQRSPIILVGKEFWQPLLDFLKNKSVPFGSITIEEINSWHVVETAQEAFEFIKDIKEPVNVCELDPTNFHCEDGGTDWKIFKIMAELVEGFEFLTGMIEDVTVLGTRSMSKDSPYYESAYQLGRALAKNNFMTITGGGTGIMEAANKGAFEMGGESIGISMKHGSRDNYNAYVKKAISFNFPFTRKLIITAPSKAFVFFPGGFGTLHQLFEVLTLIQTKKMERIPVILFGHDFWGPLHAFIKQIFVHEFETTGDEDDEIYQIVDNVDSAMDLINDFRK</sequence>
<organism evidence="1 2">
    <name type="scientific">Candidatus Magasanikbacteria bacterium CG1_02_32_51</name>
    <dbReference type="NCBI Taxonomy" id="1805238"/>
    <lineage>
        <taxon>Bacteria</taxon>
        <taxon>Candidatus Magasanikiibacteriota</taxon>
    </lineage>
</organism>
<dbReference type="PANTHER" id="PTHR43393">
    <property type="entry name" value="CYTOKININ RIBOSIDE 5'-MONOPHOSPHATE PHOSPHORIBOHYDROLASE"/>
    <property type="match status" value="1"/>
</dbReference>
<dbReference type="AlphaFoldDB" id="A0A1J4U7F2"/>
<comment type="caution">
    <text evidence="1">The sequence shown here is derived from an EMBL/GenBank/DDBJ whole genome shotgun (WGS) entry which is preliminary data.</text>
</comment>
<dbReference type="GO" id="GO:0016787">
    <property type="term" value="F:hydrolase activity"/>
    <property type="evidence" value="ECO:0007669"/>
    <property type="project" value="InterPro"/>
</dbReference>
<protein>
    <recommendedName>
        <fullName evidence="3">Cytokinin riboside 5'-monophosphate phosphoribohydrolase</fullName>
    </recommendedName>
</protein>
<dbReference type="Gene3D" id="3.40.50.450">
    <property type="match status" value="2"/>
</dbReference>
<dbReference type="STRING" id="1805238.AUJ23_03110"/>
<dbReference type="GO" id="GO:0005829">
    <property type="term" value="C:cytosol"/>
    <property type="evidence" value="ECO:0007669"/>
    <property type="project" value="TreeGrafter"/>
</dbReference>
<dbReference type="Pfam" id="PF03641">
    <property type="entry name" value="Lysine_decarbox"/>
    <property type="match status" value="2"/>
</dbReference>
<dbReference type="InterPro" id="IPR052341">
    <property type="entry name" value="LOG_family_nucleotidases"/>
</dbReference>
<accession>A0A1J4U7F2</accession>
<dbReference type="Proteomes" id="UP000181941">
    <property type="component" value="Unassembled WGS sequence"/>
</dbReference>
<dbReference type="InterPro" id="IPR031100">
    <property type="entry name" value="LOG_fam"/>
</dbReference>
<name>A0A1J4U7F2_9BACT</name>
<dbReference type="EMBL" id="MNVC01000035">
    <property type="protein sequence ID" value="OIO18701.1"/>
    <property type="molecule type" value="Genomic_DNA"/>
</dbReference>
<dbReference type="SUPFAM" id="SSF102405">
    <property type="entry name" value="MCP/YpsA-like"/>
    <property type="match status" value="2"/>
</dbReference>
<gene>
    <name evidence="1" type="ORF">AUJ23_03110</name>
</gene>
<dbReference type="InterPro" id="IPR005269">
    <property type="entry name" value="LOG"/>
</dbReference>
<evidence type="ECO:0000313" key="2">
    <source>
        <dbReference type="Proteomes" id="UP000181941"/>
    </source>
</evidence>
<dbReference type="GO" id="GO:0009691">
    <property type="term" value="P:cytokinin biosynthetic process"/>
    <property type="evidence" value="ECO:0007669"/>
    <property type="project" value="InterPro"/>
</dbReference>
<reference evidence="1 2" key="1">
    <citation type="journal article" date="2016" name="Environ. Microbiol.">
        <title>Genomic resolution of a cold subsurface aquifer community provides metabolic insights for novel microbes adapted to high CO concentrations.</title>
        <authorList>
            <person name="Probst A.J."/>
            <person name="Castelle C.J."/>
            <person name="Singh A."/>
            <person name="Brown C.T."/>
            <person name="Anantharaman K."/>
            <person name="Sharon I."/>
            <person name="Hug L.A."/>
            <person name="Burstein D."/>
            <person name="Emerson J.B."/>
            <person name="Thomas B.C."/>
            <person name="Banfield J.F."/>
        </authorList>
    </citation>
    <scope>NUCLEOTIDE SEQUENCE [LARGE SCALE GENOMIC DNA]</scope>
    <source>
        <strain evidence="1">CG1_02_32_51</strain>
    </source>
</reference>
<proteinExistence type="predicted"/>